<evidence type="ECO:0000313" key="3">
    <source>
        <dbReference type="EMBL" id="WND03844.1"/>
    </source>
</evidence>
<proteinExistence type="predicted"/>
<reference evidence="3" key="1">
    <citation type="submission" date="2023-04" db="EMBL/GenBank/DDBJ databases">
        <title>Complete genome sequence of Temperatibacter marinus.</title>
        <authorList>
            <person name="Rong J.-C."/>
            <person name="Yi M.-L."/>
            <person name="Zhao Q."/>
        </authorList>
    </citation>
    <scope>NUCLEOTIDE SEQUENCE</scope>
    <source>
        <strain evidence="3">NBRC 110045</strain>
    </source>
</reference>
<dbReference type="Pfam" id="PF02517">
    <property type="entry name" value="Rce1-like"/>
    <property type="match status" value="1"/>
</dbReference>
<keyword evidence="1" id="KW-1133">Transmembrane helix</keyword>
<dbReference type="KEGG" id="tmk:QGN29_05595"/>
<dbReference type="InterPro" id="IPR003675">
    <property type="entry name" value="Rce1/LyrA-like_dom"/>
</dbReference>
<dbReference type="GO" id="GO:0080120">
    <property type="term" value="P:CAAX-box protein maturation"/>
    <property type="evidence" value="ECO:0007669"/>
    <property type="project" value="UniProtKB-ARBA"/>
</dbReference>
<dbReference type="PANTHER" id="PTHR35797">
    <property type="entry name" value="PROTEASE-RELATED"/>
    <property type="match status" value="1"/>
</dbReference>
<accession>A0AA52EJX2</accession>
<feature type="domain" description="CAAX prenyl protease 2/Lysostaphin resistance protein A-like" evidence="2">
    <location>
        <begin position="129"/>
        <end position="232"/>
    </location>
</feature>
<gene>
    <name evidence="3" type="ORF">QGN29_05595</name>
</gene>
<evidence type="ECO:0000313" key="4">
    <source>
        <dbReference type="Proteomes" id="UP001268683"/>
    </source>
</evidence>
<dbReference type="EMBL" id="CP123872">
    <property type="protein sequence ID" value="WND03844.1"/>
    <property type="molecule type" value="Genomic_DNA"/>
</dbReference>
<keyword evidence="1" id="KW-0472">Membrane</keyword>
<feature type="transmembrane region" description="Helical" evidence="1">
    <location>
        <begin position="219"/>
        <end position="237"/>
    </location>
</feature>
<dbReference type="RefSeq" id="WP_310799709.1">
    <property type="nucleotide sequence ID" value="NZ_CP123872.1"/>
</dbReference>
<feature type="transmembrane region" description="Helical" evidence="1">
    <location>
        <begin position="7"/>
        <end position="29"/>
    </location>
</feature>
<evidence type="ECO:0000256" key="1">
    <source>
        <dbReference type="SAM" id="Phobius"/>
    </source>
</evidence>
<feature type="transmembrane region" description="Helical" evidence="1">
    <location>
        <begin position="117"/>
        <end position="141"/>
    </location>
</feature>
<protein>
    <submittedName>
        <fullName evidence="3">Type II CAAX endopeptidase family protein</fullName>
    </submittedName>
</protein>
<evidence type="ECO:0000259" key="2">
    <source>
        <dbReference type="Pfam" id="PF02517"/>
    </source>
</evidence>
<dbReference type="PANTHER" id="PTHR35797:SF1">
    <property type="entry name" value="PROTEASE"/>
    <property type="match status" value="1"/>
</dbReference>
<organism evidence="3 4">
    <name type="scientific">Temperatibacter marinus</name>
    <dbReference type="NCBI Taxonomy" id="1456591"/>
    <lineage>
        <taxon>Bacteria</taxon>
        <taxon>Pseudomonadati</taxon>
        <taxon>Pseudomonadota</taxon>
        <taxon>Alphaproteobacteria</taxon>
        <taxon>Kordiimonadales</taxon>
        <taxon>Temperatibacteraceae</taxon>
        <taxon>Temperatibacter</taxon>
    </lineage>
</organism>
<dbReference type="InterPro" id="IPR042150">
    <property type="entry name" value="MmRce1-like"/>
</dbReference>
<feature type="transmembrane region" description="Helical" evidence="1">
    <location>
        <begin position="191"/>
        <end position="212"/>
    </location>
</feature>
<dbReference type="Proteomes" id="UP001268683">
    <property type="component" value="Chromosome"/>
</dbReference>
<sequence length="280" mass="31915">MTQKQDTIITVSLFIALTALFHLIGFWLIFRLGKATPLMLSVGVAAIVTSLLRKQSLNTWGWSWGKWKYQWTSYLLPFFIIATAYAIIWITGVGGGYNETYIDHTREGYNLAEWNDASIIAFHFLITATITFLLALPSVLGEEIAWRGFLVTALMKSFSFKATSLISGFLWSVFHWPLMFMGFYGVSGTPLPFQVACFTVYIMSASVIMTYLRVKTDSLWTGVIFHMSANVFLQKYFSTLTQNTETTKWYGDEFGLLPASLMLMVAIYYWLKSNKEFNAH</sequence>
<feature type="transmembrane region" description="Helical" evidence="1">
    <location>
        <begin position="35"/>
        <end position="53"/>
    </location>
</feature>
<dbReference type="GO" id="GO:0004175">
    <property type="term" value="F:endopeptidase activity"/>
    <property type="evidence" value="ECO:0007669"/>
    <property type="project" value="UniProtKB-ARBA"/>
</dbReference>
<keyword evidence="4" id="KW-1185">Reference proteome</keyword>
<feature type="transmembrane region" description="Helical" evidence="1">
    <location>
        <begin position="249"/>
        <end position="271"/>
    </location>
</feature>
<dbReference type="AlphaFoldDB" id="A0AA52EJX2"/>
<keyword evidence="1" id="KW-0812">Transmembrane</keyword>
<feature type="transmembrane region" description="Helical" evidence="1">
    <location>
        <begin position="74"/>
        <end position="97"/>
    </location>
</feature>
<name>A0AA52EJX2_9PROT</name>